<dbReference type="AlphaFoldDB" id="A0A8T0QKD3"/>
<sequence>MDGSAPLGDGRLAWGTDSDGPSRTRPPPRLAGAPLPRSISGDGRPPRLGPPGRRQWRRVRWQQPGHVWQRRGPVRHRDALQEDDRRGPLRRHLLEELRAVPLPGEGGLPEGRGVLLPRDPRRPGRRRAPLGIMMGLL</sequence>
<accession>A0A8T0QKD3</accession>
<keyword evidence="3" id="KW-1185">Reference proteome</keyword>
<protein>
    <submittedName>
        <fullName evidence="2">Uncharacterized protein</fullName>
    </submittedName>
</protein>
<gene>
    <name evidence="2" type="ORF">PVAP13_7KG016654</name>
</gene>
<feature type="compositionally biased region" description="Low complexity" evidence="1">
    <location>
        <begin position="30"/>
        <end position="43"/>
    </location>
</feature>
<feature type="region of interest" description="Disordered" evidence="1">
    <location>
        <begin position="1"/>
        <end position="55"/>
    </location>
</feature>
<evidence type="ECO:0000313" key="3">
    <source>
        <dbReference type="Proteomes" id="UP000823388"/>
    </source>
</evidence>
<dbReference type="Proteomes" id="UP000823388">
    <property type="component" value="Chromosome 7K"/>
</dbReference>
<comment type="caution">
    <text evidence="2">The sequence shown here is derived from an EMBL/GenBank/DDBJ whole genome shotgun (WGS) entry which is preliminary data.</text>
</comment>
<reference evidence="2" key="1">
    <citation type="submission" date="2020-05" db="EMBL/GenBank/DDBJ databases">
        <title>WGS assembly of Panicum virgatum.</title>
        <authorList>
            <person name="Lovell J.T."/>
            <person name="Jenkins J."/>
            <person name="Shu S."/>
            <person name="Juenger T.E."/>
            <person name="Schmutz J."/>
        </authorList>
    </citation>
    <scope>NUCLEOTIDE SEQUENCE</scope>
    <source>
        <strain evidence="2">AP13</strain>
    </source>
</reference>
<organism evidence="2 3">
    <name type="scientific">Panicum virgatum</name>
    <name type="common">Blackwell switchgrass</name>
    <dbReference type="NCBI Taxonomy" id="38727"/>
    <lineage>
        <taxon>Eukaryota</taxon>
        <taxon>Viridiplantae</taxon>
        <taxon>Streptophyta</taxon>
        <taxon>Embryophyta</taxon>
        <taxon>Tracheophyta</taxon>
        <taxon>Spermatophyta</taxon>
        <taxon>Magnoliopsida</taxon>
        <taxon>Liliopsida</taxon>
        <taxon>Poales</taxon>
        <taxon>Poaceae</taxon>
        <taxon>PACMAD clade</taxon>
        <taxon>Panicoideae</taxon>
        <taxon>Panicodae</taxon>
        <taxon>Paniceae</taxon>
        <taxon>Panicinae</taxon>
        <taxon>Panicum</taxon>
        <taxon>Panicum sect. Hiantes</taxon>
    </lineage>
</organism>
<proteinExistence type="predicted"/>
<evidence type="ECO:0000313" key="2">
    <source>
        <dbReference type="EMBL" id="KAG2570744.1"/>
    </source>
</evidence>
<dbReference type="EMBL" id="CM029049">
    <property type="protein sequence ID" value="KAG2570744.1"/>
    <property type="molecule type" value="Genomic_DNA"/>
</dbReference>
<name>A0A8T0QKD3_PANVG</name>
<evidence type="ECO:0000256" key="1">
    <source>
        <dbReference type="SAM" id="MobiDB-lite"/>
    </source>
</evidence>
<feature type="region of interest" description="Disordered" evidence="1">
    <location>
        <begin position="101"/>
        <end position="130"/>
    </location>
</feature>